<comment type="pathway">
    <text evidence="3">Amino-acid biosynthesis; L-isoleucine biosynthesis; L-isoleucine from 2-oxobutanoate: step 4/4.</text>
</comment>
<sequence length="374" mass="41607">MEDIGTKEAAVKPAAAEGKERKTGGLFPVERVRKSHLGEVDFSNLGFGKIFADHMLVADFADGSWQPAHIVPYGEFSVSPANSALHYGQSIFEGIKAYRDEDGAPLLFRPEKNYERFLKSAERLAMPPVPEDIFLSGMEQLISLDRAWIPEAEGCSLYIRPFMFATDAFLGVRPSGSYRFMIINSPAGAYYNKPVKLVVQEKYVRAFPGGTGFAKSAGNYAGSLMPALEVQRQGYDQILWIDGIQHKYLQECGTMNFFVIIGDTAVTADLDEGTILDGVTRDTVIALMHEQGLKVEERPLSIDEVLEAYRQGTLREVFGTGTAAGISYVAEMTYREHHLQFRPEAWTIAPALLQRLGDVHFGKNDPHGWCRRID</sequence>
<keyword evidence="7 17" id="KW-0032">Aminotransferase</keyword>
<organism evidence="18 19">
    <name type="scientific">Compostibacter hankyongensis</name>
    <dbReference type="NCBI Taxonomy" id="1007089"/>
    <lineage>
        <taxon>Bacteria</taxon>
        <taxon>Pseudomonadati</taxon>
        <taxon>Bacteroidota</taxon>
        <taxon>Chitinophagia</taxon>
        <taxon>Chitinophagales</taxon>
        <taxon>Chitinophagaceae</taxon>
        <taxon>Compostibacter</taxon>
    </lineage>
</organism>
<evidence type="ECO:0000256" key="7">
    <source>
        <dbReference type="ARBA" id="ARBA00022576"/>
    </source>
</evidence>
<evidence type="ECO:0000256" key="12">
    <source>
        <dbReference type="ARBA" id="ARBA00048212"/>
    </source>
</evidence>
<dbReference type="InterPro" id="IPR043131">
    <property type="entry name" value="BCAT-like_N"/>
</dbReference>
<accession>A0ABP8GAT2</accession>
<protein>
    <recommendedName>
        <fullName evidence="17">Branched-chain-amino-acid aminotransferase</fullName>
        <ecNumber evidence="17">2.6.1.42</ecNumber>
    </recommendedName>
</protein>
<dbReference type="Pfam" id="PF01063">
    <property type="entry name" value="Aminotran_4"/>
    <property type="match status" value="1"/>
</dbReference>
<dbReference type="InterPro" id="IPR018300">
    <property type="entry name" value="Aminotrans_IV_CS"/>
</dbReference>
<keyword evidence="19" id="KW-1185">Reference proteome</keyword>
<comment type="similarity">
    <text evidence="6 15">Belongs to the class-IV pyridoxal-phosphate-dependent aminotransferase family.</text>
</comment>
<dbReference type="Gene3D" id="3.20.10.10">
    <property type="entry name" value="D-amino Acid Aminotransferase, subunit A, domain 2"/>
    <property type="match status" value="1"/>
</dbReference>
<dbReference type="NCBIfam" id="TIGR01123">
    <property type="entry name" value="ilvE_II"/>
    <property type="match status" value="1"/>
</dbReference>
<keyword evidence="11 17" id="KW-0100">Branched-chain amino acid biosynthesis</keyword>
<evidence type="ECO:0000256" key="16">
    <source>
        <dbReference type="RuleBase" id="RU004516"/>
    </source>
</evidence>
<evidence type="ECO:0000256" key="14">
    <source>
        <dbReference type="ARBA" id="ARBA00049229"/>
    </source>
</evidence>
<name>A0ABP8GAT2_9BACT</name>
<evidence type="ECO:0000256" key="11">
    <source>
        <dbReference type="ARBA" id="ARBA00023304"/>
    </source>
</evidence>
<dbReference type="PROSITE" id="PS00770">
    <property type="entry name" value="AA_TRANSFER_CLASS_4"/>
    <property type="match status" value="1"/>
</dbReference>
<dbReference type="InterPro" id="IPR043132">
    <property type="entry name" value="BCAT-like_C"/>
</dbReference>
<dbReference type="InterPro" id="IPR033939">
    <property type="entry name" value="BCAT_family"/>
</dbReference>
<dbReference type="Proteomes" id="UP001501207">
    <property type="component" value="Unassembled WGS sequence"/>
</dbReference>
<dbReference type="PANTHER" id="PTHR11825:SF44">
    <property type="entry name" value="BRANCHED-CHAIN-AMINO-ACID AMINOTRANSFERASE"/>
    <property type="match status" value="1"/>
</dbReference>
<proteinExistence type="inferred from homology"/>
<dbReference type="NCBIfam" id="NF009897">
    <property type="entry name" value="PRK13357.1"/>
    <property type="match status" value="1"/>
</dbReference>
<dbReference type="InterPro" id="IPR036038">
    <property type="entry name" value="Aminotransferase-like"/>
</dbReference>
<dbReference type="InterPro" id="IPR001544">
    <property type="entry name" value="Aminotrans_IV"/>
</dbReference>
<evidence type="ECO:0000313" key="19">
    <source>
        <dbReference type="Proteomes" id="UP001501207"/>
    </source>
</evidence>
<evidence type="ECO:0000256" key="8">
    <source>
        <dbReference type="ARBA" id="ARBA00022605"/>
    </source>
</evidence>
<comment type="pathway">
    <text evidence="4">Amino-acid biosynthesis; L-valine biosynthesis; L-valine from pyruvate: step 4/4.</text>
</comment>
<evidence type="ECO:0000256" key="1">
    <source>
        <dbReference type="ARBA" id="ARBA00001933"/>
    </source>
</evidence>
<comment type="catalytic activity">
    <reaction evidence="13 17">
        <text>L-isoleucine + 2-oxoglutarate = (S)-3-methyl-2-oxopentanoate + L-glutamate</text>
        <dbReference type="Rhea" id="RHEA:24801"/>
        <dbReference type="ChEBI" id="CHEBI:16810"/>
        <dbReference type="ChEBI" id="CHEBI:29985"/>
        <dbReference type="ChEBI" id="CHEBI:35146"/>
        <dbReference type="ChEBI" id="CHEBI:58045"/>
        <dbReference type="EC" id="2.6.1.42"/>
    </reaction>
</comment>
<comment type="caution">
    <text evidence="18">The sequence shown here is derived from an EMBL/GenBank/DDBJ whole genome shotgun (WGS) entry which is preliminary data.</text>
</comment>
<comment type="pathway">
    <text evidence="5">Amino-acid biosynthesis; L-leucine biosynthesis; L-leucine from 3-methyl-2-oxobutanoate: step 4/4.</text>
</comment>
<dbReference type="CDD" id="cd01557">
    <property type="entry name" value="BCAT_beta_family"/>
    <property type="match status" value="1"/>
</dbReference>
<evidence type="ECO:0000256" key="17">
    <source>
        <dbReference type="RuleBase" id="RU004517"/>
    </source>
</evidence>
<comment type="catalytic activity">
    <reaction evidence="14 17">
        <text>L-leucine + 2-oxoglutarate = 4-methyl-2-oxopentanoate + L-glutamate</text>
        <dbReference type="Rhea" id="RHEA:18321"/>
        <dbReference type="ChEBI" id="CHEBI:16810"/>
        <dbReference type="ChEBI" id="CHEBI:17865"/>
        <dbReference type="ChEBI" id="CHEBI:29985"/>
        <dbReference type="ChEBI" id="CHEBI:57427"/>
        <dbReference type="EC" id="2.6.1.42"/>
    </reaction>
</comment>
<gene>
    <name evidence="18" type="ORF">GCM10023143_35180</name>
</gene>
<dbReference type="RefSeq" id="WP_344981866.1">
    <property type="nucleotide sequence ID" value="NZ_BAABFN010000022.1"/>
</dbReference>
<comment type="cofactor">
    <cofactor evidence="1 16">
        <name>pyridoxal 5'-phosphate</name>
        <dbReference type="ChEBI" id="CHEBI:597326"/>
    </cofactor>
</comment>
<comment type="catalytic activity">
    <reaction evidence="12 17">
        <text>L-valine + 2-oxoglutarate = 3-methyl-2-oxobutanoate + L-glutamate</text>
        <dbReference type="Rhea" id="RHEA:24813"/>
        <dbReference type="ChEBI" id="CHEBI:11851"/>
        <dbReference type="ChEBI" id="CHEBI:16810"/>
        <dbReference type="ChEBI" id="CHEBI:29985"/>
        <dbReference type="ChEBI" id="CHEBI:57762"/>
        <dbReference type="EC" id="2.6.1.42"/>
    </reaction>
</comment>
<evidence type="ECO:0000256" key="2">
    <source>
        <dbReference type="ARBA" id="ARBA00003109"/>
    </source>
</evidence>
<evidence type="ECO:0000256" key="4">
    <source>
        <dbReference type="ARBA" id="ARBA00004931"/>
    </source>
</evidence>
<keyword evidence="8 17" id="KW-0028">Amino-acid biosynthesis</keyword>
<dbReference type="EMBL" id="BAABFN010000022">
    <property type="protein sequence ID" value="GAA4320764.1"/>
    <property type="molecule type" value="Genomic_DNA"/>
</dbReference>
<dbReference type="InterPro" id="IPR005786">
    <property type="entry name" value="B_amino_transII"/>
</dbReference>
<dbReference type="GO" id="GO:0008483">
    <property type="term" value="F:transaminase activity"/>
    <property type="evidence" value="ECO:0007669"/>
    <property type="project" value="UniProtKB-KW"/>
</dbReference>
<evidence type="ECO:0000256" key="5">
    <source>
        <dbReference type="ARBA" id="ARBA00005072"/>
    </source>
</evidence>
<dbReference type="SUPFAM" id="SSF56752">
    <property type="entry name" value="D-aminoacid aminotransferase-like PLP-dependent enzymes"/>
    <property type="match status" value="1"/>
</dbReference>
<evidence type="ECO:0000256" key="10">
    <source>
        <dbReference type="ARBA" id="ARBA00022898"/>
    </source>
</evidence>
<keyword evidence="10 16" id="KW-0663">Pyridoxal phosphate</keyword>
<keyword evidence="9 17" id="KW-0808">Transferase</keyword>
<dbReference type="Gene3D" id="3.30.470.10">
    <property type="match status" value="1"/>
</dbReference>
<reference evidence="19" key="1">
    <citation type="journal article" date="2019" name="Int. J. Syst. Evol. Microbiol.">
        <title>The Global Catalogue of Microorganisms (GCM) 10K type strain sequencing project: providing services to taxonomists for standard genome sequencing and annotation.</title>
        <authorList>
            <consortium name="The Broad Institute Genomics Platform"/>
            <consortium name="The Broad Institute Genome Sequencing Center for Infectious Disease"/>
            <person name="Wu L."/>
            <person name="Ma J."/>
        </authorList>
    </citation>
    <scope>NUCLEOTIDE SEQUENCE [LARGE SCALE GENOMIC DNA]</scope>
    <source>
        <strain evidence="19">JCM 17664</strain>
    </source>
</reference>
<evidence type="ECO:0000256" key="15">
    <source>
        <dbReference type="RuleBase" id="RU004106"/>
    </source>
</evidence>
<dbReference type="EC" id="2.6.1.42" evidence="17"/>
<evidence type="ECO:0000256" key="3">
    <source>
        <dbReference type="ARBA" id="ARBA00004824"/>
    </source>
</evidence>
<dbReference type="PIRSF" id="PIRSF006468">
    <property type="entry name" value="BCAT1"/>
    <property type="match status" value="1"/>
</dbReference>
<evidence type="ECO:0000256" key="13">
    <source>
        <dbReference type="ARBA" id="ARBA00048798"/>
    </source>
</evidence>
<evidence type="ECO:0000313" key="18">
    <source>
        <dbReference type="EMBL" id="GAA4320764.1"/>
    </source>
</evidence>
<evidence type="ECO:0000256" key="9">
    <source>
        <dbReference type="ARBA" id="ARBA00022679"/>
    </source>
</evidence>
<evidence type="ECO:0000256" key="6">
    <source>
        <dbReference type="ARBA" id="ARBA00009320"/>
    </source>
</evidence>
<comment type="function">
    <text evidence="2">Acts on leucine, isoleucine and valine.</text>
</comment>
<dbReference type="PANTHER" id="PTHR11825">
    <property type="entry name" value="SUBGROUP IIII AMINOTRANSFERASE"/>
    <property type="match status" value="1"/>
</dbReference>